<sequence length="793" mass="84267">MCSQNSVGRPRLALVPAHSAAIVCGDQHSGEQVLQAFGTSQGGTRHEDIRFLTGKGQYLADILPEGALHAVFVRAPVAHARITTLEVSAARDMPGVRAVWTAKDLQDAGVNGSVLGATLADRRGGKGAAPKRPILAEDTMRHVGEPVALVLADTHAQAQDAAEAVELDFEDLPVTLALTPGGPTLHPEAPDNVALDWELGDEAATNAVFERAAHVTTLSVRQNRVTAASLEPRAALAQWDGTRLHFAFNGQGVWTMKRELAKLLSLDPEQVHVSTPDVGGGFGMKVMVYPEHVALAAAARALGCAAAWVADRGESIASDNGARDLTSTAEMAFDAENRIIGYRVRSQFNLGAYNSQFGQNIQTALFSKVFTGVYDIPAAHLQVQGMYTNTTPVDAYRGAGRPEAITLLERTMDMAARELGLSPFALRAQNFIPADSFPYKTPAGETYDVGDFSRLLSRAQDLGDVKGFAARKAESAARGFLRGLGLSYYIEAILGDDTEGAAVEFMPDGRVKLYVGTQSNGQGHETVYARYLSGLTGLDEALIDIVQGDSDLIAKGGGTGGSRSVTVQTTATHGMVVQMIAAFAEFLEAEIGSGPVEFEDGIFSAPGSNQRLTLSEAVALARTRGAEGLLRHERRVKLQGRSYPNGAHLCEVEIDPETGALRLDRFLAVDDFGNLMNPALAQGQVHGGVAQGYGQAVLEEVIFDAQGQLQSGSFMDYAMPRAADFPMIDFESVPVPSLNNPIGMKGCGEAGTVGALAALSNAALDALWDNGVRHVDMPLTPQRIWSWLHAQSG</sequence>
<dbReference type="InterPro" id="IPR016208">
    <property type="entry name" value="Ald_Oxase/xanthine_DH-like"/>
</dbReference>
<dbReference type="InterPro" id="IPR000674">
    <property type="entry name" value="Ald_Oxase/Xan_DH_a/b"/>
</dbReference>
<dbReference type="InterPro" id="IPR037165">
    <property type="entry name" value="AldOxase/xan_DH_Mopterin-bd_sf"/>
</dbReference>
<dbReference type="SMART" id="SM01008">
    <property type="entry name" value="Ald_Xan_dh_C"/>
    <property type="match status" value="1"/>
</dbReference>
<proteinExistence type="predicted"/>
<keyword evidence="5" id="KW-1185">Reference proteome</keyword>
<keyword evidence="2" id="KW-0560">Oxidoreductase</keyword>
<dbReference type="AlphaFoldDB" id="A0A543KHT3"/>
<evidence type="ECO:0000313" key="4">
    <source>
        <dbReference type="EMBL" id="TQM94629.1"/>
    </source>
</evidence>
<dbReference type="Gene3D" id="3.30.365.10">
    <property type="entry name" value="Aldehyde oxidase/xanthine dehydrogenase, molybdopterin binding domain"/>
    <property type="match status" value="4"/>
</dbReference>
<keyword evidence="1" id="KW-0500">Molybdenum</keyword>
<reference evidence="4 5" key="1">
    <citation type="submission" date="2019-06" db="EMBL/GenBank/DDBJ databases">
        <title>Genomic Encyclopedia of Archaeal and Bacterial Type Strains, Phase II (KMG-II): from individual species to whole genera.</title>
        <authorList>
            <person name="Goeker M."/>
        </authorList>
    </citation>
    <scope>NUCLEOTIDE SEQUENCE [LARGE SCALE GENOMIC DNA]</scope>
    <source>
        <strain evidence="4 5">DSM 18423</strain>
    </source>
</reference>
<organism evidence="4 5">
    <name type="scientific">Roseinatronobacter monicus</name>
    <dbReference type="NCBI Taxonomy" id="393481"/>
    <lineage>
        <taxon>Bacteria</taxon>
        <taxon>Pseudomonadati</taxon>
        <taxon>Pseudomonadota</taxon>
        <taxon>Alphaproteobacteria</taxon>
        <taxon>Rhodobacterales</taxon>
        <taxon>Paracoccaceae</taxon>
        <taxon>Roseinatronobacter</taxon>
    </lineage>
</organism>
<dbReference type="SUPFAM" id="SSF54665">
    <property type="entry name" value="CO dehydrogenase molybdoprotein N-domain-like"/>
    <property type="match status" value="1"/>
</dbReference>
<dbReference type="InterPro" id="IPR008274">
    <property type="entry name" value="AldOxase/xan_DH_MoCoBD1"/>
</dbReference>
<dbReference type="EMBL" id="VFPT01000001">
    <property type="protein sequence ID" value="TQM94629.1"/>
    <property type="molecule type" value="Genomic_DNA"/>
</dbReference>
<comment type="caution">
    <text evidence="4">The sequence shown here is derived from an EMBL/GenBank/DDBJ whole genome shotgun (WGS) entry which is preliminary data.</text>
</comment>
<dbReference type="SUPFAM" id="SSF56003">
    <property type="entry name" value="Molybdenum cofactor-binding domain"/>
    <property type="match status" value="1"/>
</dbReference>
<gene>
    <name evidence="4" type="ORF">BD293_3313</name>
</gene>
<dbReference type="GO" id="GO:0005506">
    <property type="term" value="F:iron ion binding"/>
    <property type="evidence" value="ECO:0007669"/>
    <property type="project" value="InterPro"/>
</dbReference>
<evidence type="ECO:0000259" key="3">
    <source>
        <dbReference type="SMART" id="SM01008"/>
    </source>
</evidence>
<dbReference type="PANTHER" id="PTHR11908:SF132">
    <property type="entry name" value="ALDEHYDE OXIDASE 1-RELATED"/>
    <property type="match status" value="1"/>
</dbReference>
<feature type="domain" description="Aldehyde oxidase/xanthine dehydrogenase a/b hammerhead" evidence="3">
    <location>
        <begin position="53"/>
        <end position="173"/>
    </location>
</feature>
<dbReference type="Pfam" id="PF02738">
    <property type="entry name" value="MoCoBD_1"/>
    <property type="match status" value="1"/>
</dbReference>
<dbReference type="InterPro" id="IPR036856">
    <property type="entry name" value="Ald_Oxase/Xan_DH_a/b_sf"/>
</dbReference>
<dbReference type="InterPro" id="IPR046867">
    <property type="entry name" value="AldOxase/xan_DH_MoCoBD2"/>
</dbReference>
<dbReference type="Pfam" id="PF20256">
    <property type="entry name" value="MoCoBD_2"/>
    <property type="match status" value="1"/>
</dbReference>
<name>A0A543KHT3_9RHOB</name>
<protein>
    <submittedName>
        <fullName evidence="4">Carbon-monoxide dehydrogenase large subunit</fullName>
    </submittedName>
</protein>
<dbReference type="GO" id="GO:0016491">
    <property type="term" value="F:oxidoreductase activity"/>
    <property type="evidence" value="ECO:0007669"/>
    <property type="project" value="UniProtKB-KW"/>
</dbReference>
<dbReference type="PANTHER" id="PTHR11908">
    <property type="entry name" value="XANTHINE DEHYDROGENASE"/>
    <property type="match status" value="1"/>
</dbReference>
<evidence type="ECO:0000256" key="1">
    <source>
        <dbReference type="ARBA" id="ARBA00022505"/>
    </source>
</evidence>
<dbReference type="Pfam" id="PF01315">
    <property type="entry name" value="Ald_Xan_dh_C"/>
    <property type="match status" value="1"/>
</dbReference>
<dbReference type="Proteomes" id="UP000320582">
    <property type="component" value="Unassembled WGS sequence"/>
</dbReference>
<dbReference type="OrthoDB" id="9758509at2"/>
<evidence type="ECO:0000256" key="2">
    <source>
        <dbReference type="ARBA" id="ARBA00023002"/>
    </source>
</evidence>
<accession>A0A543KHT3</accession>
<evidence type="ECO:0000313" key="5">
    <source>
        <dbReference type="Proteomes" id="UP000320582"/>
    </source>
</evidence>
<dbReference type="Gene3D" id="3.90.1170.50">
    <property type="entry name" value="Aldehyde oxidase/xanthine dehydrogenase, a/b hammerhead"/>
    <property type="match status" value="1"/>
</dbReference>